<gene>
    <name evidence="2" type="ORF">Tci_908882</name>
</gene>
<feature type="region of interest" description="Disordered" evidence="1">
    <location>
        <begin position="1"/>
        <end position="94"/>
    </location>
</feature>
<feature type="compositionally biased region" description="Basic residues" evidence="1">
    <location>
        <begin position="49"/>
        <end position="61"/>
    </location>
</feature>
<reference evidence="2" key="1">
    <citation type="journal article" date="2019" name="Sci. Rep.">
        <title>Draft genome of Tanacetum cinerariifolium, the natural source of mosquito coil.</title>
        <authorList>
            <person name="Yamashiro T."/>
            <person name="Shiraishi A."/>
            <person name="Satake H."/>
            <person name="Nakayama K."/>
        </authorList>
    </citation>
    <scope>NUCLEOTIDE SEQUENCE</scope>
</reference>
<name>A0A699VR99_TANCI</name>
<organism evidence="2">
    <name type="scientific">Tanacetum cinerariifolium</name>
    <name type="common">Dalmatian daisy</name>
    <name type="synonym">Chrysanthemum cinerariifolium</name>
    <dbReference type="NCBI Taxonomy" id="118510"/>
    <lineage>
        <taxon>Eukaryota</taxon>
        <taxon>Viridiplantae</taxon>
        <taxon>Streptophyta</taxon>
        <taxon>Embryophyta</taxon>
        <taxon>Tracheophyta</taxon>
        <taxon>Spermatophyta</taxon>
        <taxon>Magnoliopsida</taxon>
        <taxon>eudicotyledons</taxon>
        <taxon>Gunneridae</taxon>
        <taxon>Pentapetalae</taxon>
        <taxon>asterids</taxon>
        <taxon>campanulids</taxon>
        <taxon>Asterales</taxon>
        <taxon>Asteraceae</taxon>
        <taxon>Asteroideae</taxon>
        <taxon>Anthemideae</taxon>
        <taxon>Anthemidinae</taxon>
        <taxon>Tanacetum</taxon>
    </lineage>
</organism>
<feature type="compositionally biased region" description="Basic residues" evidence="1">
    <location>
        <begin position="85"/>
        <end position="94"/>
    </location>
</feature>
<feature type="compositionally biased region" description="Basic residues" evidence="1">
    <location>
        <begin position="11"/>
        <end position="23"/>
    </location>
</feature>
<sequence>MPRNVAATKQKLTKKAVKSRPKKWSSVPKRYSTSTKLRAKLLPASTPTRRQRYAAKRCRSRNGREEERAMQGKIRAAAATVPAARQRHRTGHNL</sequence>
<protein>
    <submittedName>
        <fullName evidence="2">Uncharacterized protein</fullName>
    </submittedName>
</protein>
<comment type="caution">
    <text evidence="2">The sequence shown here is derived from an EMBL/GenBank/DDBJ whole genome shotgun (WGS) entry which is preliminary data.</text>
</comment>
<evidence type="ECO:0000256" key="1">
    <source>
        <dbReference type="SAM" id="MobiDB-lite"/>
    </source>
</evidence>
<evidence type="ECO:0000313" key="2">
    <source>
        <dbReference type="EMBL" id="GFD36913.1"/>
    </source>
</evidence>
<accession>A0A699VR99</accession>
<dbReference type="EMBL" id="BKCJ011478205">
    <property type="protein sequence ID" value="GFD36913.1"/>
    <property type="molecule type" value="Genomic_DNA"/>
</dbReference>
<feature type="non-terminal residue" evidence="2">
    <location>
        <position position="94"/>
    </location>
</feature>
<proteinExistence type="predicted"/>
<dbReference type="AlphaFoldDB" id="A0A699VR99"/>